<sequence>NCIHSRDFTVSLRCVIADGPMRSYLKRTKGHSGYWACDRCIQRWEMINHTILFRNVNAKSRTDDDFWTYYVNQFSEDD</sequence>
<comment type="caution">
    <text evidence="1">The sequence shown here is derived from an EMBL/GenBank/DDBJ whole genome shotgun (WGS) entry which is preliminary data.</text>
</comment>
<gene>
    <name evidence="1" type="ORF">APZ42_005052</name>
</gene>
<dbReference type="OrthoDB" id="6334079at2759"/>
<reference evidence="1 2" key="1">
    <citation type="submission" date="2016-03" db="EMBL/GenBank/DDBJ databases">
        <title>EvidentialGene: Evidence-directed Construction of Genes on Genomes.</title>
        <authorList>
            <person name="Gilbert D.G."/>
            <person name="Choi J.-H."/>
            <person name="Mockaitis K."/>
            <person name="Colbourne J."/>
            <person name="Pfrender M."/>
        </authorList>
    </citation>
    <scope>NUCLEOTIDE SEQUENCE [LARGE SCALE GENOMIC DNA]</scope>
    <source>
        <strain evidence="1 2">Xinb3</strain>
        <tissue evidence="1">Complete organism</tissue>
    </source>
</reference>
<proteinExistence type="predicted"/>
<dbReference type="AlphaFoldDB" id="A0A164GPA7"/>
<evidence type="ECO:0000313" key="1">
    <source>
        <dbReference type="EMBL" id="KZR99186.1"/>
    </source>
</evidence>
<evidence type="ECO:0000313" key="2">
    <source>
        <dbReference type="Proteomes" id="UP000076858"/>
    </source>
</evidence>
<feature type="non-terminal residue" evidence="1">
    <location>
        <position position="78"/>
    </location>
</feature>
<keyword evidence="2" id="KW-1185">Reference proteome</keyword>
<feature type="non-terminal residue" evidence="1">
    <location>
        <position position="1"/>
    </location>
</feature>
<accession>A0A164GPA7</accession>
<organism evidence="1 2">
    <name type="scientific">Daphnia magna</name>
    <dbReference type="NCBI Taxonomy" id="35525"/>
    <lineage>
        <taxon>Eukaryota</taxon>
        <taxon>Metazoa</taxon>
        <taxon>Ecdysozoa</taxon>
        <taxon>Arthropoda</taxon>
        <taxon>Crustacea</taxon>
        <taxon>Branchiopoda</taxon>
        <taxon>Diplostraca</taxon>
        <taxon>Cladocera</taxon>
        <taxon>Anomopoda</taxon>
        <taxon>Daphniidae</taxon>
        <taxon>Daphnia</taxon>
    </lineage>
</organism>
<dbReference type="Proteomes" id="UP000076858">
    <property type="component" value="Unassembled WGS sequence"/>
</dbReference>
<name>A0A164GPA7_9CRUS</name>
<protein>
    <submittedName>
        <fullName evidence="1">Uncharacterized protein</fullName>
    </submittedName>
</protein>
<dbReference type="EMBL" id="LRGB01014465">
    <property type="protein sequence ID" value="KZR99186.1"/>
    <property type="molecule type" value="Genomic_DNA"/>
</dbReference>